<evidence type="ECO:0000256" key="8">
    <source>
        <dbReference type="ARBA" id="ARBA00023209"/>
    </source>
</evidence>
<keyword evidence="1 10" id="KW-1003">Cell membrane</keyword>
<evidence type="ECO:0000256" key="4">
    <source>
        <dbReference type="ARBA" id="ARBA00022692"/>
    </source>
</evidence>
<keyword evidence="6 10" id="KW-0443">Lipid metabolism</keyword>
<gene>
    <name evidence="10" type="primary">plsY</name>
    <name evidence="11" type="ordered locus">Lbys_2026</name>
</gene>
<organism evidence="11 12">
    <name type="scientific">Leadbetterella byssophila (strain DSM 17132 / JCM 16389 / KACC 11308 / NBRC 106382 / 4M15)</name>
    <dbReference type="NCBI Taxonomy" id="649349"/>
    <lineage>
        <taxon>Bacteria</taxon>
        <taxon>Pseudomonadati</taxon>
        <taxon>Bacteroidota</taxon>
        <taxon>Cytophagia</taxon>
        <taxon>Cytophagales</taxon>
        <taxon>Leadbetterellaceae</taxon>
        <taxon>Leadbetterella</taxon>
    </lineage>
</organism>
<keyword evidence="12" id="KW-1185">Reference proteome</keyword>
<dbReference type="GO" id="GO:0005886">
    <property type="term" value="C:plasma membrane"/>
    <property type="evidence" value="ECO:0007669"/>
    <property type="project" value="UniProtKB-SubCell"/>
</dbReference>
<dbReference type="HOGENOM" id="CLU_081254_7_1_10"/>
<keyword evidence="3 10" id="KW-0808">Transferase</keyword>
<dbReference type="eggNOG" id="COG0344">
    <property type="taxonomic scope" value="Bacteria"/>
</dbReference>
<protein>
    <recommendedName>
        <fullName evidence="10">Glycerol-3-phosphate acyltransferase</fullName>
    </recommendedName>
    <alternativeName>
        <fullName evidence="10">Acyl-PO4 G3P acyltransferase</fullName>
    </alternativeName>
    <alternativeName>
        <fullName evidence="10">Acyl-phosphate--glycerol-3-phosphate acyltransferase</fullName>
    </alternativeName>
    <alternativeName>
        <fullName evidence="10">G3P acyltransferase</fullName>
        <shortName evidence="10">GPAT</shortName>
        <ecNumber evidence="10">2.3.1.275</ecNumber>
    </alternativeName>
    <alternativeName>
        <fullName evidence="10">Lysophosphatidic acid synthase</fullName>
        <shortName evidence="10">LPA synthase</shortName>
    </alternativeName>
</protein>
<evidence type="ECO:0000313" key="11">
    <source>
        <dbReference type="EMBL" id="ADQ17722.1"/>
    </source>
</evidence>
<evidence type="ECO:0000256" key="10">
    <source>
        <dbReference type="HAMAP-Rule" id="MF_01043"/>
    </source>
</evidence>
<dbReference type="RefSeq" id="WP_013408768.1">
    <property type="nucleotide sequence ID" value="NC_014655.1"/>
</dbReference>
<dbReference type="EMBL" id="CP002305">
    <property type="protein sequence ID" value="ADQ17722.1"/>
    <property type="molecule type" value="Genomic_DNA"/>
</dbReference>
<evidence type="ECO:0000256" key="5">
    <source>
        <dbReference type="ARBA" id="ARBA00022989"/>
    </source>
</evidence>
<keyword evidence="9 10" id="KW-1208">Phospholipid metabolism</keyword>
<dbReference type="AlphaFoldDB" id="E4RT14"/>
<feature type="transmembrane region" description="Helical" evidence="10">
    <location>
        <begin position="104"/>
        <end position="129"/>
    </location>
</feature>
<keyword evidence="5 10" id="KW-1133">Transmembrane helix</keyword>
<evidence type="ECO:0000313" key="12">
    <source>
        <dbReference type="Proteomes" id="UP000007435"/>
    </source>
</evidence>
<comment type="similarity">
    <text evidence="10">Belongs to the PlsY family.</text>
</comment>
<evidence type="ECO:0000256" key="3">
    <source>
        <dbReference type="ARBA" id="ARBA00022679"/>
    </source>
</evidence>
<accession>E4RT14</accession>
<evidence type="ECO:0000256" key="2">
    <source>
        <dbReference type="ARBA" id="ARBA00022516"/>
    </source>
</evidence>
<keyword evidence="2 10" id="KW-0444">Lipid biosynthesis</keyword>
<feature type="transmembrane region" description="Helical" evidence="10">
    <location>
        <begin position="79"/>
        <end position="98"/>
    </location>
</feature>
<dbReference type="UniPathway" id="UPA00085"/>
<keyword evidence="7 10" id="KW-0472">Membrane</keyword>
<reference key="1">
    <citation type="submission" date="2010-11" db="EMBL/GenBank/DDBJ databases">
        <title>The complete genome of Leadbetterella byssophila DSM 17132.</title>
        <authorList>
            <consortium name="US DOE Joint Genome Institute (JGI-PGF)"/>
            <person name="Lucas S."/>
            <person name="Copeland A."/>
            <person name="Lapidus A."/>
            <person name="Glavina del Rio T."/>
            <person name="Dalin E."/>
            <person name="Tice H."/>
            <person name="Bruce D."/>
            <person name="Goodwin L."/>
            <person name="Pitluck S."/>
            <person name="Kyrpides N."/>
            <person name="Mavromatis K."/>
            <person name="Ivanova N."/>
            <person name="Teshima H."/>
            <person name="Brettin T."/>
            <person name="Detter J.C."/>
            <person name="Han C."/>
            <person name="Tapia R."/>
            <person name="Land M."/>
            <person name="Hauser L."/>
            <person name="Markowitz V."/>
            <person name="Cheng J.-F."/>
            <person name="Hugenholtz P."/>
            <person name="Woyke T."/>
            <person name="Wu D."/>
            <person name="Tindall B."/>
            <person name="Pomrenke H.G."/>
            <person name="Brambilla E."/>
            <person name="Klenk H.-P."/>
            <person name="Eisen J.A."/>
        </authorList>
    </citation>
    <scope>NUCLEOTIDE SEQUENCE [LARGE SCALE GENOMIC DNA]</scope>
    <source>
        <strain>DSM 17132</strain>
    </source>
</reference>
<dbReference type="NCBIfam" id="TIGR00023">
    <property type="entry name" value="glycerol-3-phosphate 1-O-acyltransferase PlsY"/>
    <property type="match status" value="1"/>
</dbReference>
<evidence type="ECO:0000256" key="9">
    <source>
        <dbReference type="ARBA" id="ARBA00023264"/>
    </source>
</evidence>
<proteinExistence type="inferred from homology"/>
<dbReference type="SMART" id="SM01207">
    <property type="entry name" value="G3P_acyltransf"/>
    <property type="match status" value="1"/>
</dbReference>
<comment type="subunit">
    <text evidence="10">Probably interacts with PlsX.</text>
</comment>
<evidence type="ECO:0000256" key="7">
    <source>
        <dbReference type="ARBA" id="ARBA00023136"/>
    </source>
</evidence>
<name>E4RT14_LEAB4</name>
<dbReference type="PANTHER" id="PTHR30309">
    <property type="entry name" value="INNER MEMBRANE PROTEIN YGIH"/>
    <property type="match status" value="1"/>
</dbReference>
<dbReference type="Proteomes" id="UP000007435">
    <property type="component" value="Chromosome"/>
</dbReference>
<feature type="transmembrane region" description="Helical" evidence="10">
    <location>
        <begin position="136"/>
        <end position="153"/>
    </location>
</feature>
<comment type="catalytic activity">
    <reaction evidence="10">
        <text>an acyl phosphate + sn-glycerol 3-phosphate = a 1-acyl-sn-glycero-3-phosphate + phosphate</text>
        <dbReference type="Rhea" id="RHEA:34075"/>
        <dbReference type="ChEBI" id="CHEBI:43474"/>
        <dbReference type="ChEBI" id="CHEBI:57597"/>
        <dbReference type="ChEBI" id="CHEBI:57970"/>
        <dbReference type="ChEBI" id="CHEBI:59918"/>
        <dbReference type="EC" id="2.3.1.275"/>
    </reaction>
</comment>
<feature type="transmembrane region" description="Helical" evidence="10">
    <location>
        <begin position="50"/>
        <end position="72"/>
    </location>
</feature>
<sequence length="190" mass="20845">MFLEFALAFLIGSIPTGFWYAKFFHNLDIRQHGSGNIGATNSYRVIGKKAAIIVLFIDLLKGLIPVLLAKYLDFSSENVLLAGVFAVLGHLFSPFLNFRGGKGIATAFGVILGFSPLAALCAVLVFGAVLYFSKMVSLGSIFGVLTFWIYILITKEMGPLWWISTVLAILLIVSHRKNISRIIQGKESKI</sequence>
<keyword evidence="10" id="KW-0997">Cell inner membrane</keyword>
<comment type="subcellular location">
    <subcellularLocation>
        <location evidence="10">Cell inner membrane</location>
        <topology evidence="10">Multi-pass membrane protein</topology>
    </subcellularLocation>
</comment>
<dbReference type="OrthoDB" id="9777124at2"/>
<keyword evidence="8 10" id="KW-0594">Phospholipid biosynthesis</keyword>
<comment type="function">
    <text evidence="10">Catalyzes the transfer of an acyl group from acyl-phosphate (acyl-PO(4)) to glycerol-3-phosphate (G3P) to form lysophosphatidic acid (LPA). This enzyme utilizes acyl-phosphate as fatty acyl donor, but not acyl-CoA or acyl-ACP.</text>
</comment>
<dbReference type="GO" id="GO:0043772">
    <property type="term" value="F:acyl-phosphate glycerol-3-phosphate acyltransferase activity"/>
    <property type="evidence" value="ECO:0007669"/>
    <property type="project" value="UniProtKB-UniRule"/>
</dbReference>
<dbReference type="EC" id="2.3.1.275" evidence="10"/>
<evidence type="ECO:0000256" key="6">
    <source>
        <dbReference type="ARBA" id="ARBA00023098"/>
    </source>
</evidence>
<dbReference type="InterPro" id="IPR003811">
    <property type="entry name" value="G3P_acylTferase_PlsY"/>
</dbReference>
<dbReference type="KEGG" id="lby:Lbys_2026"/>
<dbReference type="STRING" id="649349.Lbys_2026"/>
<dbReference type="Pfam" id="PF02660">
    <property type="entry name" value="G3P_acyltransf"/>
    <property type="match status" value="1"/>
</dbReference>
<dbReference type="HAMAP" id="MF_01043">
    <property type="entry name" value="PlsY"/>
    <property type="match status" value="1"/>
</dbReference>
<dbReference type="PANTHER" id="PTHR30309:SF0">
    <property type="entry name" value="GLYCEROL-3-PHOSPHATE ACYLTRANSFERASE-RELATED"/>
    <property type="match status" value="1"/>
</dbReference>
<dbReference type="GO" id="GO:0008654">
    <property type="term" value="P:phospholipid biosynthetic process"/>
    <property type="evidence" value="ECO:0007669"/>
    <property type="project" value="UniProtKB-UniRule"/>
</dbReference>
<keyword evidence="4 10" id="KW-0812">Transmembrane</keyword>
<comment type="pathway">
    <text evidence="10">Lipid metabolism; phospholipid metabolism.</text>
</comment>
<evidence type="ECO:0000256" key="1">
    <source>
        <dbReference type="ARBA" id="ARBA00022475"/>
    </source>
</evidence>
<feature type="transmembrane region" description="Helical" evidence="10">
    <location>
        <begin position="159"/>
        <end position="176"/>
    </location>
</feature>
<reference evidence="11 12" key="2">
    <citation type="journal article" date="2011" name="Stand. Genomic Sci.">
        <title>Complete genome sequence of Leadbetterella byssophila type strain (4M15).</title>
        <authorList>
            <person name="Abt B."/>
            <person name="Teshima H."/>
            <person name="Lucas S."/>
            <person name="Lapidus A."/>
            <person name="Del Rio T.G."/>
            <person name="Nolan M."/>
            <person name="Tice H."/>
            <person name="Cheng J.F."/>
            <person name="Pitluck S."/>
            <person name="Liolios K."/>
            <person name="Pagani I."/>
            <person name="Ivanova N."/>
            <person name="Mavromatis K."/>
            <person name="Pati A."/>
            <person name="Tapia R."/>
            <person name="Han C."/>
            <person name="Goodwin L."/>
            <person name="Chen A."/>
            <person name="Palaniappan K."/>
            <person name="Land M."/>
            <person name="Hauser L."/>
            <person name="Chang Y.J."/>
            <person name="Jeffries C.D."/>
            <person name="Rohde M."/>
            <person name="Goker M."/>
            <person name="Tindall B.J."/>
            <person name="Detter J.C."/>
            <person name="Woyke T."/>
            <person name="Bristow J."/>
            <person name="Eisen J.A."/>
            <person name="Markowitz V."/>
            <person name="Hugenholtz P."/>
            <person name="Klenk H.P."/>
            <person name="Kyrpides N.C."/>
        </authorList>
    </citation>
    <scope>NUCLEOTIDE SEQUENCE [LARGE SCALE GENOMIC DNA]</scope>
    <source>
        <strain evidence="12">DSM 17132 / JCM 16389 / KACC 11308 / NBRC 106382 / 4M15</strain>
    </source>
</reference>